<proteinExistence type="predicted"/>
<evidence type="ECO:0000313" key="2">
    <source>
        <dbReference type="Proteomes" id="UP000308600"/>
    </source>
</evidence>
<protein>
    <submittedName>
        <fullName evidence="1">Chromo domain-like protein</fullName>
    </submittedName>
</protein>
<reference evidence="1 2" key="1">
    <citation type="journal article" date="2019" name="Nat. Ecol. Evol.">
        <title>Megaphylogeny resolves global patterns of mushroom evolution.</title>
        <authorList>
            <person name="Varga T."/>
            <person name="Krizsan K."/>
            <person name="Foldi C."/>
            <person name="Dima B."/>
            <person name="Sanchez-Garcia M."/>
            <person name="Sanchez-Ramirez S."/>
            <person name="Szollosi G.J."/>
            <person name="Szarkandi J.G."/>
            <person name="Papp V."/>
            <person name="Albert L."/>
            <person name="Andreopoulos W."/>
            <person name="Angelini C."/>
            <person name="Antonin V."/>
            <person name="Barry K.W."/>
            <person name="Bougher N.L."/>
            <person name="Buchanan P."/>
            <person name="Buyck B."/>
            <person name="Bense V."/>
            <person name="Catcheside P."/>
            <person name="Chovatia M."/>
            <person name="Cooper J."/>
            <person name="Damon W."/>
            <person name="Desjardin D."/>
            <person name="Finy P."/>
            <person name="Geml J."/>
            <person name="Haridas S."/>
            <person name="Hughes K."/>
            <person name="Justo A."/>
            <person name="Karasinski D."/>
            <person name="Kautmanova I."/>
            <person name="Kiss B."/>
            <person name="Kocsube S."/>
            <person name="Kotiranta H."/>
            <person name="LaButti K.M."/>
            <person name="Lechner B.E."/>
            <person name="Liimatainen K."/>
            <person name="Lipzen A."/>
            <person name="Lukacs Z."/>
            <person name="Mihaltcheva S."/>
            <person name="Morgado L.N."/>
            <person name="Niskanen T."/>
            <person name="Noordeloos M.E."/>
            <person name="Ohm R.A."/>
            <person name="Ortiz-Santana B."/>
            <person name="Ovrebo C."/>
            <person name="Racz N."/>
            <person name="Riley R."/>
            <person name="Savchenko A."/>
            <person name="Shiryaev A."/>
            <person name="Soop K."/>
            <person name="Spirin V."/>
            <person name="Szebenyi C."/>
            <person name="Tomsovsky M."/>
            <person name="Tulloss R.E."/>
            <person name="Uehling J."/>
            <person name="Grigoriev I.V."/>
            <person name="Vagvolgyi C."/>
            <person name="Papp T."/>
            <person name="Martin F.M."/>
            <person name="Miettinen O."/>
            <person name="Hibbett D.S."/>
            <person name="Nagy L.G."/>
        </authorList>
    </citation>
    <scope>NUCLEOTIDE SEQUENCE [LARGE SCALE GENOMIC DNA]</scope>
    <source>
        <strain evidence="1 2">NL-1719</strain>
    </source>
</reference>
<name>A0ACD2ZX06_9AGAR</name>
<accession>A0ACD2ZX06</accession>
<feature type="non-terminal residue" evidence="1">
    <location>
        <position position="1"/>
    </location>
</feature>
<gene>
    <name evidence="1" type="ORF">BDN72DRAFT_736577</name>
</gene>
<organism evidence="1 2">
    <name type="scientific">Pluteus cervinus</name>
    <dbReference type="NCBI Taxonomy" id="181527"/>
    <lineage>
        <taxon>Eukaryota</taxon>
        <taxon>Fungi</taxon>
        <taxon>Dikarya</taxon>
        <taxon>Basidiomycota</taxon>
        <taxon>Agaricomycotina</taxon>
        <taxon>Agaricomycetes</taxon>
        <taxon>Agaricomycetidae</taxon>
        <taxon>Agaricales</taxon>
        <taxon>Pluteineae</taxon>
        <taxon>Pluteaceae</taxon>
        <taxon>Pluteus</taxon>
    </lineage>
</organism>
<keyword evidence="2" id="KW-1185">Reference proteome</keyword>
<dbReference type="EMBL" id="ML210004">
    <property type="protein sequence ID" value="TFK57829.1"/>
    <property type="molecule type" value="Genomic_DNA"/>
</dbReference>
<evidence type="ECO:0000313" key="1">
    <source>
        <dbReference type="EMBL" id="TFK57829.1"/>
    </source>
</evidence>
<dbReference type="Proteomes" id="UP000308600">
    <property type="component" value="Unassembled WGS sequence"/>
</dbReference>
<sequence length="56" mass="6986">EGEEEFEVEEVLGSRMYRRKLQYLVKWKGYGIEHNEWIPYQDMHSDRLINEFHKKN</sequence>
<feature type="non-terminal residue" evidence="1">
    <location>
        <position position="56"/>
    </location>
</feature>